<evidence type="ECO:0000256" key="1">
    <source>
        <dbReference type="SAM" id="Coils"/>
    </source>
</evidence>
<dbReference type="GO" id="GO:0051959">
    <property type="term" value="F:dynein light intermediate chain binding"/>
    <property type="evidence" value="ECO:0007669"/>
    <property type="project" value="TreeGrafter"/>
</dbReference>
<keyword evidence="1" id="KW-0175">Coiled coil</keyword>
<dbReference type="PANTHER" id="PTHR18947:SF28">
    <property type="entry name" value="GIRDIN, ISOFORM A"/>
    <property type="match status" value="1"/>
</dbReference>
<reference evidence="3 4" key="2">
    <citation type="submission" date="2018-11" db="EMBL/GenBank/DDBJ databases">
        <authorList>
            <consortium name="Pathogen Informatics"/>
        </authorList>
    </citation>
    <scope>NUCLEOTIDE SEQUENCE [LARGE SCALE GENOMIC DNA]</scope>
</reference>
<name>A0A0R3TJG8_RODNA</name>
<feature type="region of interest" description="Disordered" evidence="2">
    <location>
        <begin position="1007"/>
        <end position="1052"/>
    </location>
</feature>
<dbReference type="WBParaSite" id="HNAJ_0000722501-mRNA-1">
    <property type="protein sequence ID" value="HNAJ_0000722501-mRNA-1"/>
    <property type="gene ID" value="HNAJ_0000722501"/>
</dbReference>
<sequence length="1216" mass="138140">MLVKNLEEYFIEELQHLVMIAPPGIFEIVFSPASPATKVELERVTLLLLLAAIKCKRREQYIRDIMDNLSTEIQEGIMQSITSLTELPDTTVSLTGPYELSSELRYSIRKALSSRVELYFLLAEEVLHKICDRHPDWSPSKSLTSGQHVKKVEKAYGVKIARSRSLASSLDLIGVAFKRGSEERCDISKSPQSIETDTTATSETGYESRPPTDKPTRERSEPGEHRDLDNVLGMMESQIINDGEEKKEIVEQITKAKAKLRQQSLIISEQTDQLEEVHSQLAEVRAEADRLRTERARLADAAASARHWRDEADAGQQAIIQLRESERTCEKLKQNLEAALYYRIRCQELNEELESLIKERDDLENRLSEQQDDQSKIQCLDEKLIEKTQRILELESQREKDLEEIYRLKNEVAETRIDAMNVSRKSLTSPLLSDEDEKDILCRLPSLQSETSSDLILIHPPKTASCQTKETHYENMTKIQKNVDTGSNLIWPKAEREIDMRLMGLALMVSNLESETVGEMISHRAPFGLVMDRLTVHVLWCPIELEQTVENCSSQLERIRSKLDSISGIEKTQPSPIQSSKDHDNIGCRVECLMVDLEQAILDVITAIRENDKKIADLEEKTQKKRNTRPVLVQTENILPGIDERAFEQSSNGLRTRMQSAQSTFQDSAESLRDILTDAMYQELKTNIGRDMDQPERKPDQAAKYTQTSGLYSYKETECQTSSECQPEPILNGGSRLYRVYNQFGTPLQLSVVQPSRIQPSGVENGVGPKMTRVTHQGVNTPPMVGQMQTATNEAVRAALLQVSEAKSRIASLTRENDEVNELLKSTQHDLEHCRDFLKEYEKRNAYLEKENRTLLLQLRSLLSQNQGVVTEALENNECHYREKLALRDELETINRYKDRLEQRLLEHYKNSSSPKKVKPSISFLQKARDALIKDKEVYKLDNSRLAAENTIEPEIKRVDLLSAPKSKAEDDGDFDDGYLKDFQNFINNLEKRQMSLSPTCIETQICDSKSSSRPPSINSAPLPRRCFSEQQGRSMRNGSSTDSEYTDKSSLSLRLQLSPHFPVTDRSEEDRVEAYTPNSIVPSHRKSILGKTSSLTNFPTQDRNSFMESRTNGGVNLQKTQSLSAHRRRVPSANEKPAASTLGGLIGRRKVTSSDSTYLSPVTSFSQPRTGTLTRRQQHQQESPIDRKSQMDLAKSIENPECLAKPVVFLEYGDL</sequence>
<feature type="compositionally biased region" description="Polar residues" evidence="2">
    <location>
        <begin position="189"/>
        <end position="205"/>
    </location>
</feature>
<dbReference type="Gene3D" id="1.10.418.10">
    <property type="entry name" value="Calponin-like domain"/>
    <property type="match status" value="1"/>
</dbReference>
<dbReference type="OrthoDB" id="10254988at2759"/>
<feature type="region of interest" description="Disordered" evidence="2">
    <location>
        <begin position="1109"/>
        <end position="1190"/>
    </location>
</feature>
<feature type="compositionally biased region" description="Low complexity" evidence="2">
    <location>
        <begin position="1009"/>
        <end position="1022"/>
    </location>
</feature>
<dbReference type="InterPro" id="IPR036872">
    <property type="entry name" value="CH_dom_sf"/>
</dbReference>
<accession>A0A0R3TJG8</accession>
<feature type="coiled-coil region" evidence="1">
    <location>
        <begin position="796"/>
        <end position="858"/>
    </location>
</feature>
<keyword evidence="4" id="KW-1185">Reference proteome</keyword>
<dbReference type="GO" id="GO:0008017">
    <property type="term" value="F:microtubule binding"/>
    <property type="evidence" value="ECO:0007669"/>
    <property type="project" value="TreeGrafter"/>
</dbReference>
<dbReference type="GO" id="GO:0005813">
    <property type="term" value="C:centrosome"/>
    <property type="evidence" value="ECO:0007669"/>
    <property type="project" value="TreeGrafter"/>
</dbReference>
<feature type="region of interest" description="Disordered" evidence="2">
    <location>
        <begin position="184"/>
        <end position="230"/>
    </location>
</feature>
<feature type="compositionally biased region" description="Basic and acidic residues" evidence="2">
    <location>
        <begin position="210"/>
        <end position="229"/>
    </location>
</feature>
<proteinExistence type="predicted"/>
<feature type="region of interest" description="Disordered" evidence="2">
    <location>
        <begin position="689"/>
        <end position="709"/>
    </location>
</feature>
<feature type="compositionally biased region" description="Polar residues" evidence="2">
    <location>
        <begin position="1154"/>
        <end position="1184"/>
    </location>
</feature>
<gene>
    <name evidence="3" type="ORF">HNAJ_LOCUS7221</name>
</gene>
<dbReference type="SUPFAM" id="SSF116907">
    <property type="entry name" value="Hook domain"/>
    <property type="match status" value="1"/>
</dbReference>
<feature type="coiled-coil region" evidence="1">
    <location>
        <begin position="267"/>
        <end position="411"/>
    </location>
</feature>
<dbReference type="STRING" id="102285.A0A0R3TJG8"/>
<feature type="compositionally biased region" description="Polar residues" evidence="2">
    <location>
        <begin position="1029"/>
        <end position="1052"/>
    </location>
</feature>
<evidence type="ECO:0000313" key="4">
    <source>
        <dbReference type="Proteomes" id="UP000278807"/>
    </source>
</evidence>
<dbReference type="PANTHER" id="PTHR18947">
    <property type="entry name" value="HOOK PROTEINS"/>
    <property type="match status" value="1"/>
</dbReference>
<dbReference type="GO" id="GO:0030705">
    <property type="term" value="P:cytoskeleton-dependent intracellular transport"/>
    <property type="evidence" value="ECO:0007669"/>
    <property type="project" value="TreeGrafter"/>
</dbReference>
<dbReference type="Proteomes" id="UP000278807">
    <property type="component" value="Unassembled WGS sequence"/>
</dbReference>
<reference evidence="5" key="1">
    <citation type="submission" date="2016-04" db="UniProtKB">
        <authorList>
            <consortium name="WormBaseParasite"/>
        </authorList>
    </citation>
    <scope>IDENTIFICATION</scope>
</reference>
<dbReference type="GO" id="GO:0031122">
    <property type="term" value="P:cytoplasmic microtubule organization"/>
    <property type="evidence" value="ECO:0007669"/>
    <property type="project" value="TreeGrafter"/>
</dbReference>
<feature type="compositionally biased region" description="Polar residues" evidence="2">
    <location>
        <begin position="1109"/>
        <end position="1125"/>
    </location>
</feature>
<dbReference type="EMBL" id="UZAE01012019">
    <property type="protein sequence ID" value="VDO03081.1"/>
    <property type="molecule type" value="Genomic_DNA"/>
</dbReference>
<dbReference type="GO" id="GO:0005737">
    <property type="term" value="C:cytoplasm"/>
    <property type="evidence" value="ECO:0007669"/>
    <property type="project" value="TreeGrafter"/>
</dbReference>
<evidence type="ECO:0000313" key="5">
    <source>
        <dbReference type="WBParaSite" id="HNAJ_0000722501-mRNA-1"/>
    </source>
</evidence>
<evidence type="ECO:0000313" key="3">
    <source>
        <dbReference type="EMBL" id="VDO03081.1"/>
    </source>
</evidence>
<dbReference type="AlphaFoldDB" id="A0A0R3TJG8"/>
<protein>
    <submittedName>
        <fullName evidence="5">HOOK_N domain-containing protein</fullName>
    </submittedName>
</protein>
<feature type="compositionally biased region" description="Basic and acidic residues" evidence="2">
    <location>
        <begin position="689"/>
        <end position="701"/>
    </location>
</feature>
<organism evidence="5">
    <name type="scientific">Rodentolepis nana</name>
    <name type="common">Dwarf tapeworm</name>
    <name type="synonym">Hymenolepis nana</name>
    <dbReference type="NCBI Taxonomy" id="102285"/>
    <lineage>
        <taxon>Eukaryota</taxon>
        <taxon>Metazoa</taxon>
        <taxon>Spiralia</taxon>
        <taxon>Lophotrochozoa</taxon>
        <taxon>Platyhelminthes</taxon>
        <taxon>Cestoda</taxon>
        <taxon>Eucestoda</taxon>
        <taxon>Cyclophyllidea</taxon>
        <taxon>Hymenolepididae</taxon>
        <taxon>Rodentolepis</taxon>
    </lineage>
</organism>
<evidence type="ECO:0000256" key="2">
    <source>
        <dbReference type="SAM" id="MobiDB-lite"/>
    </source>
</evidence>